<evidence type="ECO:0000313" key="3">
    <source>
        <dbReference type="Proteomes" id="UP000178427"/>
    </source>
</evidence>
<evidence type="ECO:0000313" key="2">
    <source>
        <dbReference type="EMBL" id="OGG73975.1"/>
    </source>
</evidence>
<dbReference type="PANTHER" id="PTHR39081:SF1">
    <property type="entry name" value="MUT7-C RNASE DOMAIN-CONTAINING PROTEIN"/>
    <property type="match status" value="1"/>
</dbReference>
<name>A0A1F6EK07_9BACT</name>
<dbReference type="EMBL" id="MFMA01000018">
    <property type="protein sequence ID" value="OGG73975.1"/>
    <property type="molecule type" value="Genomic_DNA"/>
</dbReference>
<dbReference type="Pfam" id="PF01927">
    <property type="entry name" value="Mut7-C"/>
    <property type="match status" value="1"/>
</dbReference>
<comment type="caution">
    <text evidence="2">The sequence shown here is derived from an EMBL/GenBank/DDBJ whole genome shotgun (WGS) entry which is preliminary data.</text>
</comment>
<reference evidence="2 3" key="1">
    <citation type="journal article" date="2016" name="Nat. Commun.">
        <title>Thousands of microbial genomes shed light on interconnected biogeochemical processes in an aquifer system.</title>
        <authorList>
            <person name="Anantharaman K."/>
            <person name="Brown C.T."/>
            <person name="Hug L.A."/>
            <person name="Sharon I."/>
            <person name="Castelle C.J."/>
            <person name="Probst A.J."/>
            <person name="Thomas B.C."/>
            <person name="Singh A."/>
            <person name="Wilkins M.J."/>
            <person name="Karaoz U."/>
            <person name="Brodie E.L."/>
            <person name="Williams K.H."/>
            <person name="Hubbard S.S."/>
            <person name="Banfield J.F."/>
        </authorList>
    </citation>
    <scope>NUCLEOTIDE SEQUENCE [LARGE SCALE GENOMIC DNA]</scope>
</reference>
<dbReference type="AlphaFoldDB" id="A0A1F6EK07"/>
<dbReference type="Proteomes" id="UP000178427">
    <property type="component" value="Unassembled WGS sequence"/>
</dbReference>
<dbReference type="PANTHER" id="PTHR39081">
    <property type="entry name" value="MUT7-C DOMAIN-CONTAINING PROTEIN"/>
    <property type="match status" value="1"/>
</dbReference>
<dbReference type="InterPro" id="IPR002782">
    <property type="entry name" value="Mut7-C_RNAse_dom"/>
</dbReference>
<evidence type="ECO:0000259" key="1">
    <source>
        <dbReference type="Pfam" id="PF01927"/>
    </source>
</evidence>
<proteinExistence type="predicted"/>
<sequence>MPNRKRSPAFVADAMLGKLTRWLRLLGAKVFFSESKNDDDAIKQAVKEKAVLLTRNEALAQKAGDYAKTVLFKTNDSFEQLRIVMRKFGLKANGAQSFALCPKCGGKIKRIVKAKVESRVFPRVFEQQRLFWACGKCKQIYWKGSHFKKITKKLEAIKRNASNRKTK</sequence>
<feature type="domain" description="Mut7-C RNAse" evidence="1">
    <location>
        <begin position="9"/>
        <end position="153"/>
    </location>
</feature>
<gene>
    <name evidence="2" type="ORF">A3A40_03075</name>
</gene>
<organism evidence="2 3">
    <name type="scientific">Candidatus Kaiserbacteria bacterium RIFCSPLOWO2_01_FULL_54_20</name>
    <dbReference type="NCBI Taxonomy" id="1798513"/>
    <lineage>
        <taxon>Bacteria</taxon>
        <taxon>Candidatus Kaiseribacteriota</taxon>
    </lineage>
</organism>
<dbReference type="STRING" id="1798513.A3A40_03075"/>
<protein>
    <recommendedName>
        <fullName evidence="1">Mut7-C RNAse domain-containing protein</fullName>
    </recommendedName>
</protein>
<accession>A0A1F6EK07</accession>